<name>A0A9D4ZXD3_PEA</name>
<evidence type="ECO:0000313" key="1">
    <source>
        <dbReference type="EMBL" id="KAI5387309.1"/>
    </source>
</evidence>
<accession>A0A9D4ZXD3</accession>
<comment type="caution">
    <text evidence="1">The sequence shown here is derived from an EMBL/GenBank/DDBJ whole genome shotgun (WGS) entry which is preliminary data.</text>
</comment>
<reference evidence="1 2" key="1">
    <citation type="journal article" date="2022" name="Nat. Genet.">
        <title>Improved pea reference genome and pan-genome highlight genomic features and evolutionary characteristics.</title>
        <authorList>
            <person name="Yang T."/>
            <person name="Liu R."/>
            <person name="Luo Y."/>
            <person name="Hu S."/>
            <person name="Wang D."/>
            <person name="Wang C."/>
            <person name="Pandey M.K."/>
            <person name="Ge S."/>
            <person name="Xu Q."/>
            <person name="Li N."/>
            <person name="Li G."/>
            <person name="Huang Y."/>
            <person name="Saxena R.K."/>
            <person name="Ji Y."/>
            <person name="Li M."/>
            <person name="Yan X."/>
            <person name="He Y."/>
            <person name="Liu Y."/>
            <person name="Wang X."/>
            <person name="Xiang C."/>
            <person name="Varshney R.K."/>
            <person name="Ding H."/>
            <person name="Gao S."/>
            <person name="Zong X."/>
        </authorList>
    </citation>
    <scope>NUCLEOTIDE SEQUENCE [LARGE SCALE GENOMIC DNA]</scope>
    <source>
        <strain evidence="1 2">cv. Zhongwan 6</strain>
    </source>
</reference>
<dbReference type="AlphaFoldDB" id="A0A9D4ZXD3"/>
<dbReference type="Gramene" id="Psat07G0344200-T1">
    <property type="protein sequence ID" value="KAI5387309.1"/>
    <property type="gene ID" value="KIW84_073442"/>
</dbReference>
<evidence type="ECO:0000313" key="2">
    <source>
        <dbReference type="Proteomes" id="UP001058974"/>
    </source>
</evidence>
<proteinExistence type="predicted"/>
<protein>
    <submittedName>
        <fullName evidence="1">Uncharacterized protein</fullName>
    </submittedName>
</protein>
<organism evidence="1 2">
    <name type="scientific">Pisum sativum</name>
    <name type="common">Garden pea</name>
    <name type="synonym">Lathyrus oleraceus</name>
    <dbReference type="NCBI Taxonomy" id="3888"/>
    <lineage>
        <taxon>Eukaryota</taxon>
        <taxon>Viridiplantae</taxon>
        <taxon>Streptophyta</taxon>
        <taxon>Embryophyta</taxon>
        <taxon>Tracheophyta</taxon>
        <taxon>Spermatophyta</taxon>
        <taxon>Magnoliopsida</taxon>
        <taxon>eudicotyledons</taxon>
        <taxon>Gunneridae</taxon>
        <taxon>Pentapetalae</taxon>
        <taxon>rosids</taxon>
        <taxon>fabids</taxon>
        <taxon>Fabales</taxon>
        <taxon>Fabaceae</taxon>
        <taxon>Papilionoideae</taxon>
        <taxon>50 kb inversion clade</taxon>
        <taxon>NPAAA clade</taxon>
        <taxon>Hologalegina</taxon>
        <taxon>IRL clade</taxon>
        <taxon>Fabeae</taxon>
        <taxon>Lathyrus</taxon>
    </lineage>
</organism>
<dbReference type="Proteomes" id="UP001058974">
    <property type="component" value="Chromosome 7"/>
</dbReference>
<gene>
    <name evidence="1" type="ORF">KIW84_073442</name>
</gene>
<dbReference type="EMBL" id="JAMSHJ010000007">
    <property type="protein sequence ID" value="KAI5387309.1"/>
    <property type="molecule type" value="Genomic_DNA"/>
</dbReference>
<sequence length="142" mass="16793">MIKDILRGWNGEVFGILDFNVEEAIKELNSLDHQMDIEGECTSYVISKMWVEATTRVWQTMQHNESMLRQKSRVRARLSQVDDIKLEVLSNSPQRLLEPVMRRLKLRMTFNLLSEADINIFEEPFTLEELKDVIWNYDSEKS</sequence>
<keyword evidence="2" id="KW-1185">Reference proteome</keyword>